<comment type="caution">
    <text evidence="2">The sequence shown here is derived from an EMBL/GenBank/DDBJ whole genome shotgun (WGS) entry which is preliminary data.</text>
</comment>
<dbReference type="InterPro" id="IPR014426">
    <property type="entry name" value="UPF0282_hydrls"/>
</dbReference>
<dbReference type="SUPFAM" id="SSF56281">
    <property type="entry name" value="Metallo-hydrolase/oxidoreductase"/>
    <property type="match status" value="1"/>
</dbReference>
<gene>
    <name evidence="2" type="ORF">apy_04660</name>
</gene>
<dbReference type="Gene3D" id="3.60.15.10">
    <property type="entry name" value="Ribonuclease Z/Hydroxyacylglutathione hydrolase-like"/>
    <property type="match status" value="1"/>
</dbReference>
<evidence type="ECO:0000313" key="2">
    <source>
        <dbReference type="EMBL" id="GBF08741.1"/>
    </source>
</evidence>
<evidence type="ECO:0000256" key="1">
    <source>
        <dbReference type="HAMAP-Rule" id="MF_01406"/>
    </source>
</evidence>
<reference evidence="2 3" key="1">
    <citation type="submission" date="2017-02" db="EMBL/GenBank/DDBJ databases">
        <title>isolation and characterization of a novel temperate virus Aeropyrum globular virus 1 infecting hyperthermophilic archaeon Aeropyrum.</title>
        <authorList>
            <person name="Yumiya M."/>
            <person name="Yoshida T."/>
            <person name="Sako Y."/>
        </authorList>
    </citation>
    <scope>NUCLEOTIDE SEQUENCE [LARGE SCALE GENOMIC DNA]</scope>
    <source>
        <strain evidence="2 3">YK1-12-2013</strain>
    </source>
</reference>
<sequence>MLRVEIVAADSLGVRSIATFVEACGYSIGVDLGASIAPRRFSLPPHPRELRRLEQALDRARRRLEESNIAIITHYHYDHYLRDEPELYAGRLLLAKDINRAINRSQRFRGYRFLVKSGLVERGRVEYADSRVFRLEGGLTIEFSKPVWHGEEGTKLGKVLMVRITCEGVSIVFASDVQGPGNNEALEELLKWSKPRPLVLIISGPPLYLGGYRVGMSSVELGIRNLEVLAERLRPKRLVVDHHLVRDPRFPEVLERLRGRAAGAGVEVLTAAEYMGLQPEPLETMRRELWKGEEG</sequence>
<accession>A0A401H8K0</accession>
<dbReference type="RefSeq" id="WP_243637230.1">
    <property type="nucleotide sequence ID" value="NZ_BDMD01000019.1"/>
</dbReference>
<proteinExistence type="inferred from homology"/>
<name>A0A401H8K0_AERPX</name>
<evidence type="ECO:0000313" key="3">
    <source>
        <dbReference type="Proteomes" id="UP000291213"/>
    </source>
</evidence>
<comment type="similarity">
    <text evidence="1">Belongs to the UPF0282 family.</text>
</comment>
<protein>
    <recommendedName>
        <fullName evidence="1">UPF0282 protein apy_04660</fullName>
    </recommendedName>
</protein>
<dbReference type="PANTHER" id="PTHR43546">
    <property type="entry name" value="UPF0173 METAL-DEPENDENT HYDROLASE MJ1163-RELATED"/>
    <property type="match status" value="1"/>
</dbReference>
<dbReference type="AlphaFoldDB" id="A0A401H8K0"/>
<dbReference type="Proteomes" id="UP000291213">
    <property type="component" value="Unassembled WGS sequence"/>
</dbReference>
<organism evidence="2 3">
    <name type="scientific">Aeropyrum pernix</name>
    <dbReference type="NCBI Taxonomy" id="56636"/>
    <lineage>
        <taxon>Archaea</taxon>
        <taxon>Thermoproteota</taxon>
        <taxon>Thermoprotei</taxon>
        <taxon>Desulfurococcales</taxon>
        <taxon>Desulfurococcaceae</taxon>
        <taxon>Aeropyrum</taxon>
    </lineage>
</organism>
<dbReference type="PIRSF" id="PIRSF004944">
    <property type="entry name" value="UCP004944_hydrls"/>
    <property type="match status" value="1"/>
</dbReference>
<dbReference type="PANTHER" id="PTHR43546:SF4">
    <property type="entry name" value="UPF0282 PROTEIN MJ1629"/>
    <property type="match status" value="1"/>
</dbReference>
<dbReference type="InterPro" id="IPR036866">
    <property type="entry name" value="RibonucZ/Hydroxyglut_hydro"/>
</dbReference>
<dbReference type="InterPro" id="IPR050114">
    <property type="entry name" value="UPF0173_UPF0282_UlaG_hydrolase"/>
</dbReference>
<dbReference type="HAMAP" id="MF_01406">
    <property type="entry name" value="UPF0282"/>
    <property type="match status" value="1"/>
</dbReference>
<dbReference type="EMBL" id="BDMD01000019">
    <property type="protein sequence ID" value="GBF08741.1"/>
    <property type="molecule type" value="Genomic_DNA"/>
</dbReference>